<dbReference type="EMBL" id="LJGZ01000030">
    <property type="protein sequence ID" value="OEV20089.1"/>
    <property type="molecule type" value="Genomic_DNA"/>
</dbReference>
<proteinExistence type="predicted"/>
<dbReference type="OrthoDB" id="4327125at2"/>
<gene>
    <name evidence="2" type="ORF">AN221_15300</name>
</gene>
<sequence>MPSIPVVVGPFVKATASGPLDNCVEVAPLSDGGRAVRDSKDRHGPRLHFGPAQWTAFTDGVKGEAYGS</sequence>
<dbReference type="InterPro" id="IPR007278">
    <property type="entry name" value="DUF397"/>
</dbReference>
<evidence type="ECO:0000259" key="1">
    <source>
        <dbReference type="Pfam" id="PF04149"/>
    </source>
</evidence>
<reference evidence="2 3" key="1">
    <citation type="journal article" date="2016" name="Front. Microbiol.">
        <title>Comparative Genomics Analysis of Streptomyces Species Reveals Their Adaptation to the Marine Environment and Their Diversity at the Genomic Level.</title>
        <authorList>
            <person name="Tian X."/>
            <person name="Zhang Z."/>
            <person name="Yang T."/>
            <person name="Chen M."/>
            <person name="Li J."/>
            <person name="Chen F."/>
            <person name="Yang J."/>
            <person name="Li W."/>
            <person name="Zhang B."/>
            <person name="Zhang Z."/>
            <person name="Wu J."/>
            <person name="Zhang C."/>
            <person name="Long L."/>
            <person name="Xiao J."/>
        </authorList>
    </citation>
    <scope>NUCLEOTIDE SEQUENCE [LARGE SCALE GENOMIC DNA]</scope>
    <source>
        <strain evidence="2 3">SCSIO M10372</strain>
    </source>
</reference>
<name>A0A1E7LV17_9ACTN</name>
<dbReference type="AlphaFoldDB" id="A0A1E7LV17"/>
<dbReference type="PATRIC" id="fig|518642.7.peg.2175"/>
<dbReference type="RefSeq" id="WP_070201430.1">
    <property type="nucleotide sequence ID" value="NZ_LJGZ01000030.1"/>
</dbReference>
<accession>A0A1E7LV17</accession>
<protein>
    <recommendedName>
        <fullName evidence="1">DUF397 domain-containing protein</fullName>
    </recommendedName>
</protein>
<keyword evidence="3" id="KW-1185">Reference proteome</keyword>
<dbReference type="Proteomes" id="UP000175971">
    <property type="component" value="Unassembled WGS sequence"/>
</dbReference>
<evidence type="ECO:0000313" key="2">
    <source>
        <dbReference type="EMBL" id="OEV20089.1"/>
    </source>
</evidence>
<comment type="caution">
    <text evidence="2">The sequence shown here is derived from an EMBL/GenBank/DDBJ whole genome shotgun (WGS) entry which is preliminary data.</text>
</comment>
<evidence type="ECO:0000313" key="3">
    <source>
        <dbReference type="Proteomes" id="UP000175971"/>
    </source>
</evidence>
<organism evidence="2 3">
    <name type="scientific">Streptomyces nanshensis</name>
    <dbReference type="NCBI Taxonomy" id="518642"/>
    <lineage>
        <taxon>Bacteria</taxon>
        <taxon>Bacillati</taxon>
        <taxon>Actinomycetota</taxon>
        <taxon>Actinomycetes</taxon>
        <taxon>Kitasatosporales</taxon>
        <taxon>Streptomycetaceae</taxon>
        <taxon>Streptomyces</taxon>
    </lineage>
</organism>
<feature type="domain" description="DUF397" evidence="1">
    <location>
        <begin position="12"/>
        <end position="62"/>
    </location>
</feature>
<dbReference type="Pfam" id="PF04149">
    <property type="entry name" value="DUF397"/>
    <property type="match status" value="1"/>
</dbReference>